<organism evidence="2 3">
    <name type="scientific">Bremerella alba</name>
    <dbReference type="NCBI Taxonomy" id="980252"/>
    <lineage>
        <taxon>Bacteria</taxon>
        <taxon>Pseudomonadati</taxon>
        <taxon>Planctomycetota</taxon>
        <taxon>Planctomycetia</taxon>
        <taxon>Pirellulales</taxon>
        <taxon>Pirellulaceae</taxon>
        <taxon>Bremerella</taxon>
    </lineage>
</organism>
<sequence length="120" mass="12871">MMVVESSATADSSTQLNCGGTVCDFKGGLWIGGRHQGNSVGWHPGVLATDVFTYGGGNSTYLIGRSNQAWGDDWTNSSTHPGGIMTVLSDASVRFIPENINVNKYKWLRARADGQVIGEY</sequence>
<dbReference type="AlphaFoldDB" id="A0A7V8V5I7"/>
<dbReference type="InterPro" id="IPR011453">
    <property type="entry name" value="DUF1559"/>
</dbReference>
<dbReference type="EMBL" id="JABRWO010000006">
    <property type="protein sequence ID" value="MBA2115354.1"/>
    <property type="molecule type" value="Genomic_DNA"/>
</dbReference>
<protein>
    <recommendedName>
        <fullName evidence="1">DUF1559 domain-containing protein</fullName>
    </recommendedName>
</protein>
<proteinExistence type="predicted"/>
<comment type="caution">
    <text evidence="2">The sequence shown here is derived from an EMBL/GenBank/DDBJ whole genome shotgun (WGS) entry which is preliminary data.</text>
</comment>
<accession>A0A7V8V5I7</accession>
<evidence type="ECO:0000313" key="2">
    <source>
        <dbReference type="EMBL" id="MBA2115354.1"/>
    </source>
</evidence>
<reference evidence="2 3" key="1">
    <citation type="submission" date="2020-05" db="EMBL/GenBank/DDBJ databases">
        <title>Bremerella alba sp. nov., a novel planctomycete isolated from the surface of the macroalga Fucus spiralis.</title>
        <authorList>
            <person name="Godinho O."/>
            <person name="Botelho R."/>
            <person name="Albuquerque L."/>
            <person name="Wiegand S."/>
            <person name="Da Costa M.S."/>
            <person name="Lobo-Da-Cunha A."/>
            <person name="Jogler C."/>
            <person name="Lage O.M."/>
        </authorList>
    </citation>
    <scope>NUCLEOTIDE SEQUENCE [LARGE SCALE GENOMIC DNA]</scope>
    <source>
        <strain evidence="2 3">FF15</strain>
    </source>
</reference>
<keyword evidence="3" id="KW-1185">Reference proteome</keyword>
<dbReference type="InterPro" id="IPR027558">
    <property type="entry name" value="Pre_pil_HX9DG_C"/>
</dbReference>
<gene>
    <name evidence="2" type="ORF">HOV93_25280</name>
</gene>
<dbReference type="Pfam" id="PF07596">
    <property type="entry name" value="SBP_bac_10"/>
    <property type="match status" value="1"/>
</dbReference>
<dbReference type="Proteomes" id="UP000551616">
    <property type="component" value="Unassembled WGS sequence"/>
</dbReference>
<evidence type="ECO:0000259" key="1">
    <source>
        <dbReference type="Pfam" id="PF07596"/>
    </source>
</evidence>
<evidence type="ECO:0000313" key="3">
    <source>
        <dbReference type="Proteomes" id="UP000551616"/>
    </source>
</evidence>
<feature type="domain" description="DUF1559" evidence="1">
    <location>
        <begin position="2"/>
        <end position="102"/>
    </location>
</feature>
<dbReference type="RefSeq" id="WP_207396879.1">
    <property type="nucleotide sequence ID" value="NZ_JABRWO010000006.1"/>
</dbReference>
<name>A0A7V8V5I7_9BACT</name>
<dbReference type="NCBIfam" id="TIGR04294">
    <property type="entry name" value="pre_pil_HX9DG"/>
    <property type="match status" value="1"/>
</dbReference>